<comment type="similarity">
    <text evidence="2">Belongs to the Iojap/RsfS family.</text>
</comment>
<evidence type="ECO:0000256" key="2">
    <source>
        <dbReference type="ARBA" id="ARBA00010574"/>
    </source>
</evidence>
<comment type="subcellular location">
    <subcellularLocation>
        <location evidence="1">Mitochondrion</location>
    </subcellularLocation>
</comment>
<dbReference type="Proteomes" id="UP000504615">
    <property type="component" value="Unplaced"/>
</dbReference>
<dbReference type="CTD" id="136040730"/>
<dbReference type="GO" id="GO:0005739">
    <property type="term" value="C:mitochondrion"/>
    <property type="evidence" value="ECO:0007669"/>
    <property type="project" value="UniProtKB-SubCell"/>
</dbReference>
<dbReference type="GeneID" id="105426019"/>
<dbReference type="SUPFAM" id="SSF81301">
    <property type="entry name" value="Nucleotidyltransferase"/>
    <property type="match status" value="1"/>
</dbReference>
<dbReference type="AlphaFoldDB" id="A0A6I9WTX7"/>
<evidence type="ECO:0000256" key="4">
    <source>
        <dbReference type="ARBA" id="ARBA00053669"/>
    </source>
</evidence>
<protein>
    <recommendedName>
        <fullName evidence="5">Mitochondrial assembly of ribosomal large subunit protein 1</fullName>
    </recommendedName>
</protein>
<evidence type="ECO:0000256" key="1">
    <source>
        <dbReference type="ARBA" id="ARBA00004173"/>
    </source>
</evidence>
<dbReference type="OrthoDB" id="21330at2759"/>
<proteinExistence type="inferred from homology"/>
<organism evidence="6 7">
    <name type="scientific">Pogonomyrmex barbatus</name>
    <name type="common">red harvester ant</name>
    <dbReference type="NCBI Taxonomy" id="144034"/>
    <lineage>
        <taxon>Eukaryota</taxon>
        <taxon>Metazoa</taxon>
        <taxon>Ecdysozoa</taxon>
        <taxon>Arthropoda</taxon>
        <taxon>Hexapoda</taxon>
        <taxon>Insecta</taxon>
        <taxon>Pterygota</taxon>
        <taxon>Neoptera</taxon>
        <taxon>Endopterygota</taxon>
        <taxon>Hymenoptera</taxon>
        <taxon>Apocrita</taxon>
        <taxon>Aculeata</taxon>
        <taxon>Formicoidea</taxon>
        <taxon>Formicidae</taxon>
        <taxon>Myrmicinae</taxon>
        <taxon>Pogonomyrmex</taxon>
    </lineage>
</organism>
<dbReference type="HAMAP" id="MF_01477">
    <property type="entry name" value="Iojap_RsfS"/>
    <property type="match status" value="1"/>
</dbReference>
<dbReference type="InterPro" id="IPR043519">
    <property type="entry name" value="NT_sf"/>
</dbReference>
<evidence type="ECO:0000256" key="5">
    <source>
        <dbReference type="ARBA" id="ARBA00073331"/>
    </source>
</evidence>
<dbReference type="GO" id="GO:0043023">
    <property type="term" value="F:ribosomal large subunit binding"/>
    <property type="evidence" value="ECO:0007669"/>
    <property type="project" value="TreeGrafter"/>
</dbReference>
<dbReference type="FunFam" id="3.30.460.10:FF:000018">
    <property type="entry name" value="Mitochondrial assembly of ribosomal large subunit 1"/>
    <property type="match status" value="1"/>
</dbReference>
<dbReference type="NCBIfam" id="TIGR00090">
    <property type="entry name" value="rsfS_iojap_ybeB"/>
    <property type="match status" value="1"/>
</dbReference>
<evidence type="ECO:0000256" key="3">
    <source>
        <dbReference type="ARBA" id="ARBA00023128"/>
    </source>
</evidence>
<accession>A0A6I9WTX7</accession>
<evidence type="ECO:0000313" key="7">
    <source>
        <dbReference type="RefSeq" id="XP_011635383.1"/>
    </source>
</evidence>
<name>A0A6I9WTX7_9HYME</name>
<dbReference type="InterPro" id="IPR004394">
    <property type="entry name" value="Iojap/RsfS/C7orf30"/>
</dbReference>
<sequence>MRSCILRNLIRAQQLSREFLGSSRTYSRLKLARRFSSNVGKNHSDGNEDANKDEDHNLAIEPLWNTKYKMFHDKDADIIFDVSEEQQKILLEELNKQEKVQNPYADINLDHGTSGVFDIKDLVTLLERDKAKNIFVASVSKEYAYVDYIVVVSGNSQKHMNALATFIRKVYKLKRYPTDKIPKIEGENSKDWMALDLGNIALHIFSHSARQYYDLETLWTVGSQYDEKTNEVTDLNIMDQYNVFLADFQPADNVSDSQRVV</sequence>
<dbReference type="PANTHER" id="PTHR21043:SF0">
    <property type="entry name" value="MITOCHONDRIAL ASSEMBLY OF RIBOSOMAL LARGE SUBUNIT PROTEIN 1"/>
    <property type="match status" value="1"/>
</dbReference>
<dbReference type="GO" id="GO:0017148">
    <property type="term" value="P:negative regulation of translation"/>
    <property type="evidence" value="ECO:0007669"/>
    <property type="project" value="TreeGrafter"/>
</dbReference>
<comment type="function">
    <text evidence="4">Required for normal mitochondrial ribosome function and mitochondrial translation. May play a role in ribosome biogenesis by preventing premature association of the 28S and 39S ribosomal subunits. Interacts with mitochondrial ribosomal protein uL14m (MRPL14), probably blocking formation of intersubunit bridge B8, preventing association of the 28S and 39S ribosomal subunits. Addition to isolated mitochondrial ribosomal subunits partially inhibits translation, probably by interfering with the association of the 28S and 39S ribosomal subunits and the formation of functional ribosomes. May also participate in the assembly and/or regulation of the stability of the large subunit of the mitochondrial ribosome. May function as a ribosomal silencing factor.</text>
</comment>
<evidence type="ECO:0000313" key="6">
    <source>
        <dbReference type="Proteomes" id="UP000504615"/>
    </source>
</evidence>
<dbReference type="PANTHER" id="PTHR21043">
    <property type="entry name" value="IOJAP SUPERFAMILY ORTHOLOG"/>
    <property type="match status" value="1"/>
</dbReference>
<reference evidence="7" key="1">
    <citation type="submission" date="2025-08" db="UniProtKB">
        <authorList>
            <consortium name="RefSeq"/>
        </authorList>
    </citation>
    <scope>IDENTIFICATION</scope>
</reference>
<dbReference type="Gene3D" id="3.30.460.10">
    <property type="entry name" value="Beta Polymerase, domain 2"/>
    <property type="match status" value="1"/>
</dbReference>
<dbReference type="RefSeq" id="XP_011635383.1">
    <property type="nucleotide sequence ID" value="XM_011637081.2"/>
</dbReference>
<keyword evidence="6" id="KW-1185">Reference proteome</keyword>
<gene>
    <name evidence="7" type="primary">LOC105426019</name>
</gene>
<keyword evidence="3" id="KW-0496">Mitochondrion</keyword>
<dbReference type="GO" id="GO:0090071">
    <property type="term" value="P:negative regulation of ribosome biogenesis"/>
    <property type="evidence" value="ECO:0007669"/>
    <property type="project" value="TreeGrafter"/>
</dbReference>
<dbReference type="Pfam" id="PF02410">
    <property type="entry name" value="RsfS"/>
    <property type="match status" value="1"/>
</dbReference>
<dbReference type="KEGG" id="pbar:105426019"/>